<evidence type="ECO:0000256" key="3">
    <source>
        <dbReference type="ARBA" id="ARBA00022598"/>
    </source>
</evidence>
<dbReference type="FunFam" id="1.10.1200.10:FF:000005">
    <property type="entry name" value="Nonribosomal peptide synthetase 1"/>
    <property type="match status" value="1"/>
</dbReference>
<dbReference type="GO" id="GO:0016874">
    <property type="term" value="F:ligase activity"/>
    <property type="evidence" value="ECO:0007669"/>
    <property type="project" value="UniProtKB-KW"/>
</dbReference>
<keyword evidence="7" id="KW-1185">Reference proteome</keyword>
<dbReference type="SUPFAM" id="SSF56801">
    <property type="entry name" value="Acetyl-CoA synthetase-like"/>
    <property type="match status" value="1"/>
</dbReference>
<reference evidence="6" key="1">
    <citation type="journal article" date="2020" name="Stud. Mycol.">
        <title>101 Dothideomycetes genomes: a test case for predicting lifestyles and emergence of pathogens.</title>
        <authorList>
            <person name="Haridas S."/>
            <person name="Albert R."/>
            <person name="Binder M."/>
            <person name="Bloem J."/>
            <person name="Labutti K."/>
            <person name="Salamov A."/>
            <person name="Andreopoulos B."/>
            <person name="Baker S."/>
            <person name="Barry K."/>
            <person name="Bills G."/>
            <person name="Bluhm B."/>
            <person name="Cannon C."/>
            <person name="Castanera R."/>
            <person name="Culley D."/>
            <person name="Daum C."/>
            <person name="Ezra D."/>
            <person name="Gonzalez J."/>
            <person name="Henrissat B."/>
            <person name="Kuo A."/>
            <person name="Liang C."/>
            <person name="Lipzen A."/>
            <person name="Lutzoni F."/>
            <person name="Magnuson J."/>
            <person name="Mondo S."/>
            <person name="Nolan M."/>
            <person name="Ohm R."/>
            <person name="Pangilinan J."/>
            <person name="Park H.-J."/>
            <person name="Ramirez L."/>
            <person name="Alfaro M."/>
            <person name="Sun H."/>
            <person name="Tritt A."/>
            <person name="Yoshinaga Y."/>
            <person name="Zwiers L.-H."/>
            <person name="Turgeon B."/>
            <person name="Goodwin S."/>
            <person name="Spatafora J."/>
            <person name="Crous P."/>
            <person name="Grigoriev I."/>
        </authorList>
    </citation>
    <scope>NUCLEOTIDE SEQUENCE</scope>
    <source>
        <strain evidence="6">CBS 675.92</strain>
    </source>
</reference>
<dbReference type="GO" id="GO:0043041">
    <property type="term" value="P:amino acid activation for nonribosomal peptide biosynthetic process"/>
    <property type="evidence" value="ECO:0007669"/>
    <property type="project" value="TreeGrafter"/>
</dbReference>
<dbReference type="EMBL" id="ML976990">
    <property type="protein sequence ID" value="KAF1957109.1"/>
    <property type="molecule type" value="Genomic_DNA"/>
</dbReference>
<dbReference type="Gene3D" id="1.10.1200.10">
    <property type="entry name" value="ACP-like"/>
    <property type="match status" value="3"/>
</dbReference>
<keyword evidence="3" id="KW-0436">Ligase</keyword>
<keyword evidence="2" id="KW-0597">Phosphoprotein</keyword>
<dbReference type="InterPro" id="IPR009081">
    <property type="entry name" value="PP-bd_ACP"/>
</dbReference>
<dbReference type="InterPro" id="IPR036736">
    <property type="entry name" value="ACP-like_sf"/>
</dbReference>
<dbReference type="InterPro" id="IPR000873">
    <property type="entry name" value="AMP-dep_synth/lig_dom"/>
</dbReference>
<feature type="domain" description="Carrier" evidence="5">
    <location>
        <begin position="1276"/>
        <end position="1349"/>
    </location>
</feature>
<dbReference type="Pfam" id="PF00501">
    <property type="entry name" value="AMP-binding"/>
    <property type="match status" value="1"/>
</dbReference>
<evidence type="ECO:0000313" key="7">
    <source>
        <dbReference type="Proteomes" id="UP000800035"/>
    </source>
</evidence>
<evidence type="ECO:0000256" key="4">
    <source>
        <dbReference type="ARBA" id="ARBA00029454"/>
    </source>
</evidence>
<dbReference type="Gene3D" id="3.30.559.30">
    <property type="entry name" value="Nonribosomal peptide synthetase, condensation domain"/>
    <property type="match status" value="2"/>
</dbReference>
<dbReference type="FunFam" id="3.40.50.12780:FF:000014">
    <property type="entry name" value="Nonribosomal peptide synthetase 1"/>
    <property type="match status" value="1"/>
</dbReference>
<gene>
    <name evidence="6" type="ORF">CC80DRAFT_515958</name>
</gene>
<name>A0A6A5TZG9_9PLEO</name>
<dbReference type="Proteomes" id="UP000800035">
    <property type="component" value="Unassembled WGS sequence"/>
</dbReference>
<dbReference type="PROSITE" id="PS00012">
    <property type="entry name" value="PHOSPHOPANTETHEINE"/>
    <property type="match status" value="2"/>
</dbReference>
<organism evidence="6 7">
    <name type="scientific">Byssothecium circinans</name>
    <dbReference type="NCBI Taxonomy" id="147558"/>
    <lineage>
        <taxon>Eukaryota</taxon>
        <taxon>Fungi</taxon>
        <taxon>Dikarya</taxon>
        <taxon>Ascomycota</taxon>
        <taxon>Pezizomycotina</taxon>
        <taxon>Dothideomycetes</taxon>
        <taxon>Pleosporomycetidae</taxon>
        <taxon>Pleosporales</taxon>
        <taxon>Massarineae</taxon>
        <taxon>Massarinaceae</taxon>
        <taxon>Byssothecium</taxon>
    </lineage>
</organism>
<dbReference type="Pfam" id="PF00668">
    <property type="entry name" value="Condensation"/>
    <property type="match status" value="2"/>
</dbReference>
<dbReference type="SUPFAM" id="SSF52777">
    <property type="entry name" value="CoA-dependent acyltransferases"/>
    <property type="match status" value="4"/>
</dbReference>
<dbReference type="PROSITE" id="PS50075">
    <property type="entry name" value="CARRIER"/>
    <property type="match status" value="3"/>
</dbReference>
<dbReference type="GO" id="GO:0044550">
    <property type="term" value="P:secondary metabolite biosynthetic process"/>
    <property type="evidence" value="ECO:0007669"/>
    <property type="project" value="TreeGrafter"/>
</dbReference>
<dbReference type="FunFam" id="3.30.300.30:FF:000015">
    <property type="entry name" value="Nonribosomal peptide synthase SidD"/>
    <property type="match status" value="1"/>
</dbReference>
<dbReference type="InterPro" id="IPR020845">
    <property type="entry name" value="AMP-binding_CS"/>
</dbReference>
<dbReference type="PANTHER" id="PTHR45527">
    <property type="entry name" value="NONRIBOSOMAL PEPTIDE SYNTHETASE"/>
    <property type="match status" value="1"/>
</dbReference>
<sequence length="1916" mass="211263">MVERVLTGWVLVVERYQRDSFNCFTWGVRNTGAKNSQCISAGDLDFAGLKTVNHLLEKMRSLRSREISPGLEEAPVLYFNDGSNDEWAFEVSVEFLSQRLRIMSRWQPPTMSQYQATSQLRSFESILRTILIDTQPSISSISGITEDELDVIWDWSTPLPSYLDICTHTIISQKAQLYPDKFAVEAWDGNLTYAQNLQLLDDSPRQIIPVLFEKSRWTVVAVLAVMKAGACFALLDPAQPEGRLRAITKQVNAKLLLSSKAQTSLGARIAPGVSVVPVSQSKFEKLYSPTAGDLPTMSLPEVQSTQSMYIQFTSGSTGTPKGCILTHGQFTSGVIPRAQCIGYNEHSRVLDFASYAFDVCIDSMLCTLAHGGTLCTLSDERRMNDLSGAMRDMRVNLAGMTPSVARTLDVDILPQLDSLAVGGEGISVSDAANWRKKTTVVNCYGPSECTVGATYNNQVGLRPYISMGSGNGCVVWVTNPEDHNKLVPPGAVGELLIEGPIVGNGYLNNPAKTKEVFIEDPDFLLAGSKSFPGRHGRIYKTGDLVRYDPDGNGEVIFVGRQDQQVKLRGQRIELAEIEFNMKQHLSLNAQLAVEVIKPAGGTGEPTLVAFIAEQKNDGSMRNADGDVFANFSSKFQAELREMTKRLVDILPVYMVPTAYVPLWNLPLMVSCKTDRKRLKEIGSRITRQDLRRFSAAMGDKSQPKTDMEIRFGKLWAKVLGGDADFGANDNFFSMGGDSLRAMKLVAAAREDGLMVSVPDIMLNPTLSGVASKAKKLDEEEGKDVEAFSLIPNEWGADKAKRETAELCGVKSEEVVDVYPCTPLQEGLMALSAKFQDAYVAQRIVELPMEAAEKMMKAWDKAAAESEILRTRIVNVPGRGLFQVVLKDGQLSRDHGTDVVEYLRIDREESMDLGKALFRYGIIRDSKTGKGHIAITMHHAVYDGWSMPLTLDRVNRAFNNLETTRTASFKHFIKYLSQLDPSVSRTYWKERLENVSPHQFPPLPSKGYITQADSLLEHYVTVPTTSQSKLTLATIIRGAWALVSSLYMGHPDIVFGETLTGRSASVPGIEQIEGPMITTVPIRVQLAYNRPVSEFLYSTHSQTVTQIPHEHLGLQNIRRLSPAARVACDLRTGLVLHPREDDSWSASLSDEAKPANKFLPTDDEEAAREALKFNTYALMLVCTLDENGFLIMASFDSKCIESKVMEKVLRVLERVVKGFLEKPECLLGDLAVLDEEEVNDAVKLRAGDGMAESKELPQANAVSDEKEFNGGKGKVMKANEEKLRALLARILGMSEQDIHTSDSFFELGGDSISAMRLVSESRAEGLDITVAQIFASQSLSQLAAGIKNEKEDKLIEVLGRILGLEKGDVRAEDSFFELGGDSISAMRLVAEARSQGLDITVAQIFAAKSIAELAGVARVSSPVVMGDDAAIDAPFSTLGADAGLFGADRIQPFLADSTWEIQDMYPVRPLQKVAVDGTVNLPRYSLRYEVISFNKRVDVKKLEKACQEVVNENEILRTVFLEEEGKCISIVVKEMPAPFEVKTIPTGEETSTSIQSWIDTDINLPKPYGSSFISFTLFTSPAPGTDTLVFRISHAQYDEMCLPIIYNQLAALYASTAPIPKSLPFTNHINHVYHRNIPLAIPYWRTLLQNSRMSIYRPSISLTDRTSASIYREFDISARPKGITIGSLPTAAWAIVLARRLGVADVVFGEVVTGRNLGVEGADKIVGPTWQYAPVRIRFERGETFRGVLDAVQRQHVESAAFEGLGLSEIVELCTEWNGAMEGEGEGGGEKVEWFDSVVHQAPREWVEGLSFGGIISNTTTANVGGQERIVEEEEGEEDEEVKATFETQYPHAEPLREWKIQAFVLEDGRKLGIEVVTFESWKGVGEEIVGEIGEVLGVFCGEGVAQLNTAEMHTIS</sequence>
<dbReference type="InterPro" id="IPR006162">
    <property type="entry name" value="Ppantetheine_attach_site"/>
</dbReference>
<evidence type="ECO:0000256" key="2">
    <source>
        <dbReference type="ARBA" id="ARBA00022553"/>
    </source>
</evidence>
<dbReference type="SUPFAM" id="SSF47336">
    <property type="entry name" value="ACP-like"/>
    <property type="match status" value="3"/>
</dbReference>
<comment type="similarity">
    <text evidence="4">Belongs to the NRP synthetase family.</text>
</comment>
<dbReference type="InterPro" id="IPR042099">
    <property type="entry name" value="ANL_N_sf"/>
</dbReference>
<dbReference type="Gene3D" id="3.30.559.10">
    <property type="entry name" value="Chloramphenicol acetyltransferase-like domain"/>
    <property type="match status" value="2"/>
</dbReference>
<feature type="domain" description="Carrier" evidence="5">
    <location>
        <begin position="1344"/>
        <end position="1420"/>
    </location>
</feature>
<dbReference type="PANTHER" id="PTHR45527:SF3">
    <property type="entry name" value="SIDEROPHORE SYNTHETASE (EUROFUNG)"/>
    <property type="match status" value="1"/>
</dbReference>
<dbReference type="InterPro" id="IPR045851">
    <property type="entry name" value="AMP-bd_C_sf"/>
</dbReference>
<evidence type="ECO:0000259" key="5">
    <source>
        <dbReference type="PROSITE" id="PS50075"/>
    </source>
</evidence>
<proteinExistence type="inferred from homology"/>
<dbReference type="FunFam" id="3.30.559.30:FF:000003">
    <property type="entry name" value="Nonribosomal peptide synthase SidD"/>
    <property type="match status" value="1"/>
</dbReference>
<dbReference type="CDD" id="cd05918">
    <property type="entry name" value="A_NRPS_SidN3_like"/>
    <property type="match status" value="1"/>
</dbReference>
<dbReference type="Gene3D" id="3.30.300.30">
    <property type="match status" value="1"/>
</dbReference>
<dbReference type="InterPro" id="IPR001242">
    <property type="entry name" value="Condensation_dom"/>
</dbReference>
<dbReference type="Gene3D" id="3.40.50.12780">
    <property type="entry name" value="N-terminal domain of ligase-like"/>
    <property type="match status" value="1"/>
</dbReference>
<evidence type="ECO:0000256" key="1">
    <source>
        <dbReference type="ARBA" id="ARBA00022450"/>
    </source>
</evidence>
<protein>
    <submittedName>
        <fullName evidence="6">Acetyl-CoA synthetase-like protein</fullName>
    </submittedName>
</protein>
<keyword evidence="1" id="KW-0596">Phosphopantetheine</keyword>
<evidence type="ECO:0000313" key="6">
    <source>
        <dbReference type="EMBL" id="KAF1957109.1"/>
    </source>
</evidence>
<dbReference type="OrthoDB" id="416786at2759"/>
<dbReference type="Pfam" id="PF00550">
    <property type="entry name" value="PP-binding"/>
    <property type="match status" value="3"/>
</dbReference>
<dbReference type="InterPro" id="IPR023213">
    <property type="entry name" value="CAT-like_dom_sf"/>
</dbReference>
<dbReference type="GO" id="GO:0031177">
    <property type="term" value="F:phosphopantetheine binding"/>
    <property type="evidence" value="ECO:0007669"/>
    <property type="project" value="InterPro"/>
</dbReference>
<feature type="domain" description="Carrier" evidence="5">
    <location>
        <begin position="702"/>
        <end position="777"/>
    </location>
</feature>
<dbReference type="SMART" id="SM01294">
    <property type="entry name" value="PKS_PP_betabranch"/>
    <property type="match status" value="1"/>
</dbReference>
<dbReference type="CDD" id="cd19545">
    <property type="entry name" value="FUM14_C_NRPS-like"/>
    <property type="match status" value="1"/>
</dbReference>
<accession>A0A6A5TZG9</accession>
<dbReference type="PROSITE" id="PS00455">
    <property type="entry name" value="AMP_BINDING"/>
    <property type="match status" value="1"/>
</dbReference>
<dbReference type="InterPro" id="IPR020806">
    <property type="entry name" value="PKS_PP-bd"/>
</dbReference>
<dbReference type="SMART" id="SM00823">
    <property type="entry name" value="PKS_PP"/>
    <property type="match status" value="2"/>
</dbReference>
<dbReference type="GO" id="GO:0005737">
    <property type="term" value="C:cytoplasm"/>
    <property type="evidence" value="ECO:0007669"/>
    <property type="project" value="TreeGrafter"/>
</dbReference>